<dbReference type="Proteomes" id="UP000245884">
    <property type="component" value="Unassembled WGS sequence"/>
</dbReference>
<sequence length="202" mass="22396">MNAATPTRLSFASLSSSTVFGPATVFLAPPPTRGEGSPCRTPAHHRRCLRVFTRQHAEREQVTADDASDAGSNATLIGDAEPKVKAGESPTAAHSMNNIESHLPHLNFAHIRQLEARRRQKDIHASWLHHAGLDVDDESKSGLRPHCTVEELRAGLDDFFGRPAAPRSRVEKAKQPRDDDKVKGDKRKLKLIRKVKSLHWMV</sequence>
<organism evidence="2 3">
    <name type="scientific">Jaminaea rosea</name>
    <dbReference type="NCBI Taxonomy" id="1569628"/>
    <lineage>
        <taxon>Eukaryota</taxon>
        <taxon>Fungi</taxon>
        <taxon>Dikarya</taxon>
        <taxon>Basidiomycota</taxon>
        <taxon>Ustilaginomycotina</taxon>
        <taxon>Exobasidiomycetes</taxon>
        <taxon>Microstromatales</taxon>
        <taxon>Microstromatales incertae sedis</taxon>
        <taxon>Jaminaea</taxon>
    </lineage>
</organism>
<feature type="region of interest" description="Disordered" evidence="1">
    <location>
        <begin position="160"/>
        <end position="186"/>
    </location>
</feature>
<gene>
    <name evidence="2" type="ORF">BDZ90DRAFT_230370</name>
</gene>
<accession>A0A316UXJ5</accession>
<dbReference type="EMBL" id="KZ819663">
    <property type="protein sequence ID" value="PWN29498.1"/>
    <property type="molecule type" value="Genomic_DNA"/>
</dbReference>
<name>A0A316UXJ5_9BASI</name>
<evidence type="ECO:0000313" key="3">
    <source>
        <dbReference type="Proteomes" id="UP000245884"/>
    </source>
</evidence>
<reference evidence="2 3" key="1">
    <citation type="journal article" date="2018" name="Mol. Biol. Evol.">
        <title>Broad Genomic Sampling Reveals a Smut Pathogenic Ancestry of the Fungal Clade Ustilaginomycotina.</title>
        <authorList>
            <person name="Kijpornyongpan T."/>
            <person name="Mondo S.J."/>
            <person name="Barry K."/>
            <person name="Sandor L."/>
            <person name="Lee J."/>
            <person name="Lipzen A."/>
            <person name="Pangilinan J."/>
            <person name="LaButti K."/>
            <person name="Hainaut M."/>
            <person name="Henrissat B."/>
            <person name="Grigoriev I.V."/>
            <person name="Spatafora J.W."/>
            <person name="Aime M.C."/>
        </authorList>
    </citation>
    <scope>NUCLEOTIDE SEQUENCE [LARGE SCALE GENOMIC DNA]</scope>
    <source>
        <strain evidence="2 3">MCA 5214</strain>
    </source>
</reference>
<evidence type="ECO:0000256" key="1">
    <source>
        <dbReference type="SAM" id="MobiDB-lite"/>
    </source>
</evidence>
<feature type="compositionally biased region" description="Basic and acidic residues" evidence="1">
    <location>
        <begin position="168"/>
        <end position="183"/>
    </location>
</feature>
<evidence type="ECO:0000313" key="2">
    <source>
        <dbReference type="EMBL" id="PWN29498.1"/>
    </source>
</evidence>
<dbReference type="RefSeq" id="XP_025364110.1">
    <property type="nucleotide sequence ID" value="XM_025505446.1"/>
</dbReference>
<dbReference type="AlphaFoldDB" id="A0A316UXJ5"/>
<protein>
    <submittedName>
        <fullName evidence="2">Uncharacterized protein</fullName>
    </submittedName>
</protein>
<dbReference type="GeneID" id="37027269"/>
<proteinExistence type="predicted"/>
<keyword evidence="3" id="KW-1185">Reference proteome</keyword>